<accession>A0A7D9D9H1</accession>
<dbReference type="PRINTS" id="PR01078">
    <property type="entry name" value="AMINACHANNEL"/>
</dbReference>
<evidence type="ECO:0000256" key="7">
    <source>
        <dbReference type="ARBA" id="ARBA00023065"/>
    </source>
</evidence>
<dbReference type="EMBL" id="CACRXK020000201">
    <property type="protein sequence ID" value="CAB3979474.1"/>
    <property type="molecule type" value="Genomic_DNA"/>
</dbReference>
<dbReference type="GO" id="GO:0005886">
    <property type="term" value="C:plasma membrane"/>
    <property type="evidence" value="ECO:0007669"/>
    <property type="project" value="TreeGrafter"/>
</dbReference>
<proteinExistence type="inferred from homology"/>
<dbReference type="InterPro" id="IPR001873">
    <property type="entry name" value="ENaC"/>
</dbReference>
<keyword evidence="13" id="KW-1185">Reference proteome</keyword>
<organism evidence="12 13">
    <name type="scientific">Paramuricea clavata</name>
    <name type="common">Red gorgonian</name>
    <name type="synonym">Violescent sea-whip</name>
    <dbReference type="NCBI Taxonomy" id="317549"/>
    <lineage>
        <taxon>Eukaryota</taxon>
        <taxon>Metazoa</taxon>
        <taxon>Cnidaria</taxon>
        <taxon>Anthozoa</taxon>
        <taxon>Octocorallia</taxon>
        <taxon>Malacalcyonacea</taxon>
        <taxon>Plexauridae</taxon>
        <taxon>Paramuricea</taxon>
    </lineage>
</organism>
<evidence type="ECO:0000256" key="2">
    <source>
        <dbReference type="ARBA" id="ARBA00022448"/>
    </source>
</evidence>
<evidence type="ECO:0000256" key="9">
    <source>
        <dbReference type="ARBA" id="ARBA00023201"/>
    </source>
</evidence>
<name>A0A7D9D9H1_PARCT</name>
<gene>
    <name evidence="12" type="ORF">PACLA_8A077420</name>
</gene>
<protein>
    <submittedName>
        <fullName evidence="12">Acid-sensing ion channel 2, partial</fullName>
    </submittedName>
</protein>
<evidence type="ECO:0000256" key="10">
    <source>
        <dbReference type="ARBA" id="ARBA00023303"/>
    </source>
</evidence>
<keyword evidence="8" id="KW-0472">Membrane</keyword>
<dbReference type="Gene3D" id="2.60.470.10">
    <property type="entry name" value="Acid-sensing ion channels like domains"/>
    <property type="match status" value="1"/>
</dbReference>
<comment type="subcellular location">
    <subcellularLocation>
        <location evidence="1">Membrane</location>
        <topology evidence="1">Multi-pass membrane protein</topology>
    </subcellularLocation>
</comment>
<keyword evidence="7 11" id="KW-0406">Ion transport</keyword>
<keyword evidence="5" id="KW-1133">Transmembrane helix</keyword>
<evidence type="ECO:0000256" key="1">
    <source>
        <dbReference type="ARBA" id="ARBA00004141"/>
    </source>
</evidence>
<dbReference type="Proteomes" id="UP001152795">
    <property type="component" value="Unassembled WGS sequence"/>
</dbReference>
<sequence>MACDKSKHTYRFGESEIGLRPISDHRLSAGYENYRLQYLSSPGETNGLLLTLNVQTYDYRSNAKGIGIKVLIHDQNDPIFIKESGFAVMPGRKALVSVIKKQVVTSPPPHGTPCRRSDTNVKYSKTLCMSDCKEEYIVANCKCQMLHQRVSI</sequence>
<dbReference type="AlphaFoldDB" id="A0A7D9D9H1"/>
<evidence type="ECO:0000256" key="4">
    <source>
        <dbReference type="ARBA" id="ARBA00022692"/>
    </source>
</evidence>
<dbReference type="GO" id="GO:0015280">
    <property type="term" value="F:ligand-gated sodium channel activity"/>
    <property type="evidence" value="ECO:0007669"/>
    <property type="project" value="TreeGrafter"/>
</dbReference>
<evidence type="ECO:0000313" key="13">
    <source>
        <dbReference type="Proteomes" id="UP001152795"/>
    </source>
</evidence>
<keyword evidence="10 11" id="KW-0407">Ion channel</keyword>
<keyword evidence="9 11" id="KW-0739">Sodium transport</keyword>
<evidence type="ECO:0000256" key="3">
    <source>
        <dbReference type="ARBA" id="ARBA00022461"/>
    </source>
</evidence>
<dbReference type="OrthoDB" id="6021021at2759"/>
<comment type="caution">
    <text evidence="12">The sequence shown here is derived from an EMBL/GenBank/DDBJ whole genome shotgun (WGS) entry which is preliminary data.</text>
</comment>
<dbReference type="PANTHER" id="PTHR11690">
    <property type="entry name" value="AMILORIDE-SENSITIVE SODIUM CHANNEL-RELATED"/>
    <property type="match status" value="1"/>
</dbReference>
<evidence type="ECO:0000256" key="11">
    <source>
        <dbReference type="RuleBase" id="RU000679"/>
    </source>
</evidence>
<evidence type="ECO:0000256" key="8">
    <source>
        <dbReference type="ARBA" id="ARBA00023136"/>
    </source>
</evidence>
<comment type="similarity">
    <text evidence="11">Belongs to the amiloride-sensitive sodium channel (TC 1.A.6) family.</text>
</comment>
<keyword evidence="6" id="KW-0915">Sodium</keyword>
<reference evidence="12" key="1">
    <citation type="submission" date="2020-04" db="EMBL/GenBank/DDBJ databases">
        <authorList>
            <person name="Alioto T."/>
            <person name="Alioto T."/>
            <person name="Gomez Garrido J."/>
        </authorList>
    </citation>
    <scope>NUCLEOTIDE SEQUENCE</scope>
    <source>
        <strain evidence="12">A484AB</strain>
    </source>
</reference>
<evidence type="ECO:0000256" key="5">
    <source>
        <dbReference type="ARBA" id="ARBA00022989"/>
    </source>
</evidence>
<keyword evidence="3 11" id="KW-0894">Sodium channel</keyword>
<keyword evidence="2 11" id="KW-0813">Transport</keyword>
<evidence type="ECO:0000256" key="6">
    <source>
        <dbReference type="ARBA" id="ARBA00023053"/>
    </source>
</evidence>
<keyword evidence="4 11" id="KW-0812">Transmembrane</keyword>
<dbReference type="Pfam" id="PF00858">
    <property type="entry name" value="ASC"/>
    <property type="match status" value="1"/>
</dbReference>
<evidence type="ECO:0000313" key="12">
    <source>
        <dbReference type="EMBL" id="CAB3979474.1"/>
    </source>
</evidence>